<evidence type="ECO:0000313" key="2">
    <source>
        <dbReference type="EMBL" id="GLS01617.1"/>
    </source>
</evidence>
<proteinExistence type="predicted"/>
<reference evidence="3" key="1">
    <citation type="journal article" date="2019" name="Int. J. Syst. Evol. Microbiol.">
        <title>The Global Catalogue of Microorganisms (GCM) 10K type strain sequencing project: providing services to taxonomists for standard genome sequencing and annotation.</title>
        <authorList>
            <consortium name="The Broad Institute Genomics Platform"/>
            <consortium name="The Broad Institute Genome Sequencing Center for Infectious Disease"/>
            <person name="Wu L."/>
            <person name="Ma J."/>
        </authorList>
    </citation>
    <scope>NUCLEOTIDE SEQUENCE [LARGE SCALE GENOMIC DNA]</scope>
    <source>
        <strain evidence="3">NBRC 110107</strain>
    </source>
</reference>
<comment type="caution">
    <text evidence="2">The sequence shown here is derived from an EMBL/GenBank/DDBJ whole genome shotgun (WGS) entry which is preliminary data.</text>
</comment>
<evidence type="ECO:0000313" key="3">
    <source>
        <dbReference type="Proteomes" id="UP001156921"/>
    </source>
</evidence>
<sequence length="127" mass="13233">MKAVLTATAALALTACAVGPSSNTYVHAAGDTAFTGWLRFANGEFQLYGDEDQVLQPFSRPCVSGAASRDEMRQAMGDLNGAKVTITGRTAAWSQAANGRIEHAGSVIRNDCGGGFVILADDIRPAN</sequence>
<accession>A0ABQ6BJJ1</accession>
<dbReference type="Proteomes" id="UP001156921">
    <property type="component" value="Unassembled WGS sequence"/>
</dbReference>
<organism evidence="2 3">
    <name type="scientific">Brevundimonas denitrificans</name>
    <dbReference type="NCBI Taxonomy" id="1443434"/>
    <lineage>
        <taxon>Bacteria</taxon>
        <taxon>Pseudomonadati</taxon>
        <taxon>Pseudomonadota</taxon>
        <taxon>Alphaproteobacteria</taxon>
        <taxon>Caulobacterales</taxon>
        <taxon>Caulobacteraceae</taxon>
        <taxon>Brevundimonas</taxon>
    </lineage>
</organism>
<evidence type="ECO:0008006" key="4">
    <source>
        <dbReference type="Google" id="ProtNLM"/>
    </source>
</evidence>
<keyword evidence="3" id="KW-1185">Reference proteome</keyword>
<keyword evidence="1" id="KW-0732">Signal</keyword>
<dbReference type="EMBL" id="BSOY01000032">
    <property type="protein sequence ID" value="GLS01617.1"/>
    <property type="molecule type" value="Genomic_DNA"/>
</dbReference>
<dbReference type="RefSeq" id="WP_284222479.1">
    <property type="nucleotide sequence ID" value="NZ_BSOY01000032.1"/>
</dbReference>
<evidence type="ECO:0000256" key="1">
    <source>
        <dbReference type="SAM" id="SignalP"/>
    </source>
</evidence>
<dbReference type="PROSITE" id="PS51257">
    <property type="entry name" value="PROKAR_LIPOPROTEIN"/>
    <property type="match status" value="1"/>
</dbReference>
<gene>
    <name evidence="2" type="ORF">GCM10007859_16320</name>
</gene>
<name>A0ABQ6BJJ1_9CAUL</name>
<feature type="signal peptide" evidence="1">
    <location>
        <begin position="1"/>
        <end position="28"/>
    </location>
</feature>
<protein>
    <recommendedName>
        <fullName evidence="4">Lipoprotein</fullName>
    </recommendedName>
</protein>
<feature type="chain" id="PRO_5046063629" description="Lipoprotein" evidence="1">
    <location>
        <begin position="29"/>
        <end position="127"/>
    </location>
</feature>